<proteinExistence type="predicted"/>
<gene>
    <name evidence="1" type="ORF">ACH5RR_015811</name>
</gene>
<keyword evidence="2" id="KW-1185">Reference proteome</keyword>
<reference evidence="1 2" key="1">
    <citation type="submission" date="2024-11" db="EMBL/GenBank/DDBJ databases">
        <title>A near-complete genome assembly of Cinchona calisaya.</title>
        <authorList>
            <person name="Lian D.C."/>
            <person name="Zhao X.W."/>
            <person name="Wei L."/>
        </authorList>
    </citation>
    <scope>NUCLEOTIDE SEQUENCE [LARGE SCALE GENOMIC DNA]</scope>
    <source>
        <tissue evidence="1">Nenye</tissue>
    </source>
</reference>
<protein>
    <submittedName>
        <fullName evidence="1">Uncharacterized protein</fullName>
    </submittedName>
</protein>
<name>A0ABD2ZXU1_9GENT</name>
<organism evidence="1 2">
    <name type="scientific">Cinchona calisaya</name>
    <dbReference type="NCBI Taxonomy" id="153742"/>
    <lineage>
        <taxon>Eukaryota</taxon>
        <taxon>Viridiplantae</taxon>
        <taxon>Streptophyta</taxon>
        <taxon>Embryophyta</taxon>
        <taxon>Tracheophyta</taxon>
        <taxon>Spermatophyta</taxon>
        <taxon>Magnoliopsida</taxon>
        <taxon>eudicotyledons</taxon>
        <taxon>Gunneridae</taxon>
        <taxon>Pentapetalae</taxon>
        <taxon>asterids</taxon>
        <taxon>lamiids</taxon>
        <taxon>Gentianales</taxon>
        <taxon>Rubiaceae</taxon>
        <taxon>Cinchonoideae</taxon>
        <taxon>Cinchoneae</taxon>
        <taxon>Cinchona</taxon>
    </lineage>
</organism>
<accession>A0ABD2ZXU1</accession>
<evidence type="ECO:0000313" key="1">
    <source>
        <dbReference type="EMBL" id="KAL3522977.1"/>
    </source>
</evidence>
<comment type="caution">
    <text evidence="1">The sequence shown here is derived from an EMBL/GenBank/DDBJ whole genome shotgun (WGS) entry which is preliminary data.</text>
</comment>
<evidence type="ECO:0000313" key="2">
    <source>
        <dbReference type="Proteomes" id="UP001630127"/>
    </source>
</evidence>
<sequence length="111" mass="12375">MSHDTAVSNQIDAHKAPLTKILKKNMENLVWQSKQSGKGSSGLSMGTIEIKEDKVRVLGCVRDDHHTRKERHLLCEGLGSISAGRDEPWAVEGDFNIIESLFEYVGQARQD</sequence>
<dbReference type="AlphaFoldDB" id="A0ABD2ZXU1"/>
<dbReference type="EMBL" id="JBJUIK010000007">
    <property type="protein sequence ID" value="KAL3522977.1"/>
    <property type="molecule type" value="Genomic_DNA"/>
</dbReference>
<dbReference type="Proteomes" id="UP001630127">
    <property type="component" value="Unassembled WGS sequence"/>
</dbReference>